<dbReference type="InterPro" id="IPR017927">
    <property type="entry name" value="FAD-bd_FR_type"/>
</dbReference>
<keyword evidence="8" id="KW-0411">Iron-sulfur</keyword>
<dbReference type="Gene3D" id="2.40.30.10">
    <property type="entry name" value="Translation factors"/>
    <property type="match status" value="1"/>
</dbReference>
<dbReference type="Gene3D" id="3.40.50.80">
    <property type="entry name" value="Nucleotide-binding domain of ferredoxin-NADP reductase (FNR) module"/>
    <property type="match status" value="1"/>
</dbReference>
<dbReference type="CDD" id="cd06184">
    <property type="entry name" value="flavohem_like_fad_nad_binding"/>
    <property type="match status" value="1"/>
</dbReference>
<keyword evidence="9" id="KW-0812">Transmembrane</keyword>
<keyword evidence="6" id="KW-0560">Oxidoreductase</keyword>
<feature type="domain" description="FAD-binding FR-type" evidence="11">
    <location>
        <begin position="75"/>
        <end position="190"/>
    </location>
</feature>
<keyword evidence="4" id="KW-0479">Metal-binding</keyword>
<dbReference type="InterPro" id="IPR001709">
    <property type="entry name" value="Flavoprot_Pyr_Nucl_cyt_Rdtase"/>
</dbReference>
<dbReference type="EMBL" id="JAPDDT010000012">
    <property type="protein sequence ID" value="MCW1925190.1"/>
    <property type="molecule type" value="Genomic_DNA"/>
</dbReference>
<name>A0ABT3GNZ7_9BACT</name>
<dbReference type="InterPro" id="IPR012675">
    <property type="entry name" value="Beta-grasp_dom_sf"/>
</dbReference>
<feature type="domain" description="2Fe-2S ferredoxin-type" evidence="10">
    <location>
        <begin position="345"/>
        <end position="430"/>
    </location>
</feature>
<dbReference type="PANTHER" id="PTHR47354">
    <property type="entry name" value="NADH OXIDOREDUCTASE HCR"/>
    <property type="match status" value="1"/>
</dbReference>
<dbReference type="Gene3D" id="3.10.20.30">
    <property type="match status" value="1"/>
</dbReference>
<proteinExistence type="predicted"/>
<evidence type="ECO:0000256" key="6">
    <source>
        <dbReference type="ARBA" id="ARBA00023002"/>
    </source>
</evidence>
<accession>A0ABT3GNZ7</accession>
<dbReference type="SUPFAM" id="SSF52343">
    <property type="entry name" value="Ferredoxin reductase-like, C-terminal NADP-linked domain"/>
    <property type="match status" value="1"/>
</dbReference>
<keyword evidence="5" id="KW-0274">FAD</keyword>
<dbReference type="Proteomes" id="UP001320876">
    <property type="component" value="Unassembled WGS sequence"/>
</dbReference>
<evidence type="ECO:0000259" key="11">
    <source>
        <dbReference type="PROSITE" id="PS51384"/>
    </source>
</evidence>
<evidence type="ECO:0000256" key="5">
    <source>
        <dbReference type="ARBA" id="ARBA00022827"/>
    </source>
</evidence>
<evidence type="ECO:0000256" key="1">
    <source>
        <dbReference type="ARBA" id="ARBA00001974"/>
    </source>
</evidence>
<dbReference type="PROSITE" id="PS51384">
    <property type="entry name" value="FAD_FR"/>
    <property type="match status" value="1"/>
</dbReference>
<dbReference type="Pfam" id="PF00970">
    <property type="entry name" value="FAD_binding_6"/>
    <property type="match status" value="1"/>
</dbReference>
<dbReference type="InterPro" id="IPR001433">
    <property type="entry name" value="OxRdtase_FAD/NAD-bd"/>
</dbReference>
<gene>
    <name evidence="12" type="ORF">OKA05_21700</name>
</gene>
<dbReference type="CDD" id="cd00207">
    <property type="entry name" value="fer2"/>
    <property type="match status" value="1"/>
</dbReference>
<keyword evidence="9" id="KW-1133">Transmembrane helix</keyword>
<dbReference type="PANTHER" id="PTHR47354:SF8">
    <property type="entry name" value="1,2-PHENYLACETYL-COA EPOXIDASE, SUBUNIT E"/>
    <property type="match status" value="1"/>
</dbReference>
<dbReference type="SUPFAM" id="SSF54292">
    <property type="entry name" value="2Fe-2S ferredoxin-like"/>
    <property type="match status" value="1"/>
</dbReference>
<evidence type="ECO:0000313" key="13">
    <source>
        <dbReference type="Proteomes" id="UP001320876"/>
    </source>
</evidence>
<evidence type="ECO:0000256" key="9">
    <source>
        <dbReference type="SAM" id="Phobius"/>
    </source>
</evidence>
<dbReference type="InterPro" id="IPR017938">
    <property type="entry name" value="Riboflavin_synthase-like_b-brl"/>
</dbReference>
<organism evidence="12 13">
    <name type="scientific">Luteolibacter arcticus</name>
    <dbReference type="NCBI Taxonomy" id="1581411"/>
    <lineage>
        <taxon>Bacteria</taxon>
        <taxon>Pseudomonadati</taxon>
        <taxon>Verrucomicrobiota</taxon>
        <taxon>Verrucomicrobiia</taxon>
        <taxon>Verrucomicrobiales</taxon>
        <taxon>Verrucomicrobiaceae</taxon>
        <taxon>Luteolibacter</taxon>
    </lineage>
</organism>
<dbReference type="PRINTS" id="PR00371">
    <property type="entry name" value="FPNCR"/>
</dbReference>
<dbReference type="InterPro" id="IPR050415">
    <property type="entry name" value="MRET"/>
</dbReference>
<dbReference type="InterPro" id="IPR039261">
    <property type="entry name" value="FNR_nucleotide-bd"/>
</dbReference>
<feature type="transmembrane region" description="Helical" evidence="9">
    <location>
        <begin position="15"/>
        <end position="38"/>
    </location>
</feature>
<sequence length="430" mass="47409">MTRQAFFEFAQSSPLLTVGVVGGVVMTGYLATQWWALLSRQRFEARRNRLELAALSKRIEILNRQAQAAPETAWNGYRKFSVAKKVQECPDTYSFYLTPHNSRPLPPFKPGQYLTFQLHPPDAEKPLVRCYSLSDGFVTDSHYRVTIKRALPPGNEPGARPGVISSFFCDQVSEGDILDVKAPTGHFYLDVDEDRPAVLISGGIGVTPMLAMARALTHLGDTREIYFFFGCRNGEDHMFREEMLALQKANPNLRLHVCYSRPANGDVPGKSYNHEGRVTIDLMKQVLPSSNYIFYLCGPGPFMDTLVHGLYEWGAPKKDVKFEAFGPATVKTGPKETPEPKGNQPAIEIEFAKTGKRLVWDPALGNLLAFAENNGIRSIEGGCRAGSCGSCLVAIKEGGVDYEIAPGDPPEEGSCLTCICRPKGNLVIDA</sequence>
<dbReference type="Pfam" id="PF00111">
    <property type="entry name" value="Fer2"/>
    <property type="match status" value="1"/>
</dbReference>
<dbReference type="InterPro" id="IPR008333">
    <property type="entry name" value="Cbr1-like_FAD-bd_dom"/>
</dbReference>
<evidence type="ECO:0000256" key="2">
    <source>
        <dbReference type="ARBA" id="ARBA00022630"/>
    </source>
</evidence>
<evidence type="ECO:0000259" key="10">
    <source>
        <dbReference type="PROSITE" id="PS51085"/>
    </source>
</evidence>
<dbReference type="InterPro" id="IPR001041">
    <property type="entry name" value="2Fe-2S_ferredoxin-type"/>
</dbReference>
<keyword evidence="2" id="KW-0285">Flavoprotein</keyword>
<keyword evidence="9" id="KW-0472">Membrane</keyword>
<reference evidence="12 13" key="1">
    <citation type="submission" date="2022-10" db="EMBL/GenBank/DDBJ databases">
        <title>Luteolibacter arcticus strain CCTCC AB 2014275, whole genome shotgun sequencing project.</title>
        <authorList>
            <person name="Zhao G."/>
            <person name="Shen L."/>
        </authorList>
    </citation>
    <scope>NUCLEOTIDE SEQUENCE [LARGE SCALE GENOMIC DNA]</scope>
    <source>
        <strain evidence="12 13">CCTCC AB 2014275</strain>
    </source>
</reference>
<dbReference type="PROSITE" id="PS51085">
    <property type="entry name" value="2FE2S_FER_2"/>
    <property type="match status" value="1"/>
</dbReference>
<dbReference type="Pfam" id="PF00175">
    <property type="entry name" value="NAD_binding_1"/>
    <property type="match status" value="1"/>
</dbReference>
<keyword evidence="13" id="KW-1185">Reference proteome</keyword>
<dbReference type="PROSITE" id="PS00197">
    <property type="entry name" value="2FE2S_FER_1"/>
    <property type="match status" value="1"/>
</dbReference>
<dbReference type="InterPro" id="IPR006058">
    <property type="entry name" value="2Fe2S_fd_BS"/>
</dbReference>
<evidence type="ECO:0000256" key="4">
    <source>
        <dbReference type="ARBA" id="ARBA00022723"/>
    </source>
</evidence>
<protein>
    <submittedName>
        <fullName evidence="12">2Fe-2S iron-sulfur cluster-binding protein</fullName>
    </submittedName>
</protein>
<dbReference type="InterPro" id="IPR036010">
    <property type="entry name" value="2Fe-2S_ferredoxin-like_sf"/>
</dbReference>
<evidence type="ECO:0000256" key="3">
    <source>
        <dbReference type="ARBA" id="ARBA00022714"/>
    </source>
</evidence>
<dbReference type="RefSeq" id="WP_264489296.1">
    <property type="nucleotide sequence ID" value="NZ_JAPDDT010000012.1"/>
</dbReference>
<dbReference type="PRINTS" id="PR00406">
    <property type="entry name" value="CYTB5RDTASE"/>
</dbReference>
<dbReference type="SUPFAM" id="SSF63380">
    <property type="entry name" value="Riboflavin synthase domain-like"/>
    <property type="match status" value="1"/>
</dbReference>
<comment type="caution">
    <text evidence="12">The sequence shown here is derived from an EMBL/GenBank/DDBJ whole genome shotgun (WGS) entry which is preliminary data.</text>
</comment>
<keyword evidence="7" id="KW-0408">Iron</keyword>
<evidence type="ECO:0000313" key="12">
    <source>
        <dbReference type="EMBL" id="MCW1925190.1"/>
    </source>
</evidence>
<evidence type="ECO:0000256" key="8">
    <source>
        <dbReference type="ARBA" id="ARBA00023014"/>
    </source>
</evidence>
<comment type="cofactor">
    <cofactor evidence="1">
        <name>FAD</name>
        <dbReference type="ChEBI" id="CHEBI:57692"/>
    </cofactor>
</comment>
<evidence type="ECO:0000256" key="7">
    <source>
        <dbReference type="ARBA" id="ARBA00023004"/>
    </source>
</evidence>
<keyword evidence="3" id="KW-0001">2Fe-2S</keyword>